<evidence type="ECO:0000313" key="2">
    <source>
        <dbReference type="Proteomes" id="UP000802392"/>
    </source>
</evidence>
<proteinExistence type="predicted"/>
<organism evidence="1 2">
    <name type="scientific">Paenarthrobacter ilicis</name>
    <dbReference type="NCBI Taxonomy" id="43665"/>
    <lineage>
        <taxon>Bacteria</taxon>
        <taxon>Bacillati</taxon>
        <taxon>Actinomycetota</taxon>
        <taxon>Actinomycetes</taxon>
        <taxon>Micrococcales</taxon>
        <taxon>Micrococcaceae</taxon>
        <taxon>Paenarthrobacter</taxon>
    </lineage>
</organism>
<evidence type="ECO:0000313" key="1">
    <source>
        <dbReference type="EMBL" id="NIJ03176.1"/>
    </source>
</evidence>
<accession>A0ABX0TNA1</accession>
<sequence>MTSTILNRPAGYRHVPARDWAELSSGDPVWFYDVSWGVGTGRVDDVSQYQELLWIMLEPTGRKLICGTDDVEVWAA</sequence>
<dbReference type="EMBL" id="JAAOZD010000009">
    <property type="protein sequence ID" value="NIJ03176.1"/>
    <property type="molecule type" value="Genomic_DNA"/>
</dbReference>
<protein>
    <submittedName>
        <fullName evidence="1">Uncharacterized protein</fullName>
    </submittedName>
</protein>
<name>A0ABX0TNA1_9MICC</name>
<comment type="caution">
    <text evidence="1">The sequence shown here is derived from an EMBL/GenBank/DDBJ whole genome shotgun (WGS) entry which is preliminary data.</text>
</comment>
<dbReference type="RefSeq" id="WP_167269184.1">
    <property type="nucleotide sequence ID" value="NZ_BAAAVO010000014.1"/>
</dbReference>
<dbReference type="Proteomes" id="UP000802392">
    <property type="component" value="Unassembled WGS sequence"/>
</dbReference>
<keyword evidence="2" id="KW-1185">Reference proteome</keyword>
<gene>
    <name evidence="1" type="ORF">FHR86_003532</name>
</gene>
<reference evidence="1 2" key="1">
    <citation type="submission" date="2020-03" db="EMBL/GenBank/DDBJ databases">
        <title>Genomic Encyclopedia of Type Strains, Phase III (KMG-III): the genomes of soil and plant-associated and newly described type strains.</title>
        <authorList>
            <person name="Whitman W."/>
        </authorList>
    </citation>
    <scope>NUCLEOTIDE SEQUENCE [LARGE SCALE GENOMIC DNA]</scope>
    <source>
        <strain evidence="1 2">CECT 4207</strain>
    </source>
</reference>